<evidence type="ECO:0000313" key="1">
    <source>
        <dbReference type="EMBL" id="KAJ2974281.1"/>
    </source>
</evidence>
<proteinExistence type="predicted"/>
<reference evidence="1" key="1">
    <citation type="submission" date="2022-08" db="EMBL/GenBank/DDBJ databases">
        <title>Genome Sequence of Pycnoporus sanguineus.</title>
        <authorList>
            <person name="Buettner E."/>
        </authorList>
    </citation>
    <scope>NUCLEOTIDE SEQUENCE</scope>
    <source>
        <strain evidence="1">CG-C14</strain>
    </source>
</reference>
<gene>
    <name evidence="1" type="ORF">NUW54_g11916</name>
</gene>
<comment type="caution">
    <text evidence="1">The sequence shown here is derived from an EMBL/GenBank/DDBJ whole genome shotgun (WGS) entry which is preliminary data.</text>
</comment>
<sequence>MFRLLARPLRSPSFVPALRRTMAATPDYVRRPFPAGVLDGLQVLTHGPPVCVQNKVLYAPLAEIDPEVVLPLTKRKRSACSSGEDVSEVSKADGGVGLKQKQSVEGFGTPYLLLGLPPSRDEPEEIGDRRESQITAAGKLANAIDAFLNMDRLKRPFGPERMRAYKECYSALHRALKEVEAQEDTLAREEITQAGLVGALKELADANDQGGQLKASSKAAMLLAHFTARFPGLNA</sequence>
<protein>
    <submittedName>
        <fullName evidence="1">Uncharacterized protein</fullName>
    </submittedName>
</protein>
<evidence type="ECO:0000313" key="2">
    <source>
        <dbReference type="Proteomes" id="UP001144978"/>
    </source>
</evidence>
<keyword evidence="2" id="KW-1185">Reference proteome</keyword>
<name>A0ACC1N5Z2_9APHY</name>
<dbReference type="Proteomes" id="UP001144978">
    <property type="component" value="Unassembled WGS sequence"/>
</dbReference>
<organism evidence="1 2">
    <name type="scientific">Trametes sanguinea</name>
    <dbReference type="NCBI Taxonomy" id="158606"/>
    <lineage>
        <taxon>Eukaryota</taxon>
        <taxon>Fungi</taxon>
        <taxon>Dikarya</taxon>
        <taxon>Basidiomycota</taxon>
        <taxon>Agaricomycotina</taxon>
        <taxon>Agaricomycetes</taxon>
        <taxon>Polyporales</taxon>
        <taxon>Polyporaceae</taxon>
        <taxon>Trametes</taxon>
    </lineage>
</organism>
<accession>A0ACC1N5Z2</accession>
<dbReference type="EMBL" id="JANSHE010004849">
    <property type="protein sequence ID" value="KAJ2974281.1"/>
    <property type="molecule type" value="Genomic_DNA"/>
</dbReference>